<comment type="caution">
    <text evidence="4">The sequence shown here is derived from an EMBL/GenBank/DDBJ whole genome shotgun (WGS) entry which is preliminary data.</text>
</comment>
<organism evidence="4 5">
    <name type="scientific">Lithocarpus litseifolius</name>
    <dbReference type="NCBI Taxonomy" id="425828"/>
    <lineage>
        <taxon>Eukaryota</taxon>
        <taxon>Viridiplantae</taxon>
        <taxon>Streptophyta</taxon>
        <taxon>Embryophyta</taxon>
        <taxon>Tracheophyta</taxon>
        <taxon>Spermatophyta</taxon>
        <taxon>Magnoliopsida</taxon>
        <taxon>eudicotyledons</taxon>
        <taxon>Gunneridae</taxon>
        <taxon>Pentapetalae</taxon>
        <taxon>rosids</taxon>
        <taxon>fabids</taxon>
        <taxon>Fagales</taxon>
        <taxon>Fagaceae</taxon>
        <taxon>Lithocarpus</taxon>
    </lineage>
</organism>
<evidence type="ECO:0008006" key="6">
    <source>
        <dbReference type="Google" id="ProtNLM"/>
    </source>
</evidence>
<feature type="compositionally biased region" description="Basic and acidic residues" evidence="1">
    <location>
        <begin position="121"/>
        <end position="131"/>
    </location>
</feature>
<dbReference type="PANTHER" id="PTHR31973:SF187">
    <property type="entry name" value="MUTATOR TRANSPOSASE MUDRA PROTEIN"/>
    <property type="match status" value="1"/>
</dbReference>
<feature type="compositionally biased region" description="Basic residues" evidence="1">
    <location>
        <begin position="583"/>
        <end position="597"/>
    </location>
</feature>
<proteinExistence type="predicted"/>
<feature type="region of interest" description="Disordered" evidence="1">
    <location>
        <begin position="196"/>
        <end position="230"/>
    </location>
</feature>
<evidence type="ECO:0000256" key="1">
    <source>
        <dbReference type="SAM" id="MobiDB-lite"/>
    </source>
</evidence>
<accession>A0AAW2CVK2</accession>
<keyword evidence="5" id="KW-1185">Reference proteome</keyword>
<reference evidence="4 5" key="1">
    <citation type="submission" date="2024-01" db="EMBL/GenBank/DDBJ databases">
        <title>A telomere-to-telomere, gap-free genome of sweet tea (Lithocarpus litseifolius).</title>
        <authorList>
            <person name="Zhou J."/>
        </authorList>
    </citation>
    <scope>NUCLEOTIDE SEQUENCE [LARGE SCALE GENOMIC DNA]</scope>
    <source>
        <strain evidence="4">Zhou-2022a</strain>
        <tissue evidence="4">Leaf</tissue>
    </source>
</reference>
<feature type="non-terminal residue" evidence="4">
    <location>
        <position position="725"/>
    </location>
</feature>
<gene>
    <name evidence="4" type="ORF">SO802_015259</name>
</gene>
<feature type="compositionally biased region" description="Basic and acidic residues" evidence="1">
    <location>
        <begin position="683"/>
        <end position="693"/>
    </location>
</feature>
<evidence type="ECO:0000313" key="5">
    <source>
        <dbReference type="Proteomes" id="UP001459277"/>
    </source>
</evidence>
<feature type="region of interest" description="Disordered" evidence="1">
    <location>
        <begin position="638"/>
        <end position="713"/>
    </location>
</feature>
<dbReference type="InterPro" id="IPR058594">
    <property type="entry name" value="PB1-like_dom_pln"/>
</dbReference>
<evidence type="ECO:0000259" key="2">
    <source>
        <dbReference type="Pfam" id="PF10551"/>
    </source>
</evidence>
<feature type="compositionally biased region" description="Low complexity" evidence="1">
    <location>
        <begin position="203"/>
        <end position="218"/>
    </location>
</feature>
<feature type="domain" description="PB1-like" evidence="3">
    <location>
        <begin position="6"/>
        <end position="98"/>
    </location>
</feature>
<name>A0AAW2CVK2_9ROSI</name>
<feature type="compositionally biased region" description="Polar residues" evidence="1">
    <location>
        <begin position="696"/>
        <end position="705"/>
    </location>
</feature>
<feature type="domain" description="MULE transposase" evidence="2">
    <location>
        <begin position="340"/>
        <end position="434"/>
    </location>
</feature>
<dbReference type="Pfam" id="PF26130">
    <property type="entry name" value="PB1-like"/>
    <property type="match status" value="1"/>
</dbReference>
<dbReference type="Proteomes" id="UP001459277">
    <property type="component" value="Unassembled WGS sequence"/>
</dbReference>
<dbReference type="PANTHER" id="PTHR31973">
    <property type="entry name" value="POLYPROTEIN, PUTATIVE-RELATED"/>
    <property type="match status" value="1"/>
</dbReference>
<protein>
    <recommendedName>
        <fullName evidence="6">MULE transposase domain-containing protein</fullName>
    </recommendedName>
</protein>
<dbReference type="EMBL" id="JAZDWU010000005">
    <property type="protein sequence ID" value="KAL0001478.1"/>
    <property type="molecule type" value="Genomic_DNA"/>
</dbReference>
<evidence type="ECO:0000313" key="4">
    <source>
        <dbReference type="EMBL" id="KAL0001478.1"/>
    </source>
</evidence>
<feature type="region of interest" description="Disordered" evidence="1">
    <location>
        <begin position="574"/>
        <end position="608"/>
    </location>
</feature>
<sequence length="725" mass="81851">MDDFDFTITLCYWGNIRNNPYRYEGGEIKIYEDNNSDDMSLVEIWNKAKNFGYGENDVFMYIVPTMPFVGDLKPLENDVDVMNMVKFIRGYNEVEVYVMFLDDYENAIGNEGDGEDGDNEEGNHDEGDKVDGAVSEEDSAHKVHFGCNESDDDDMFAQYISSGEIASKVKGLPDETLCLKKDKQVKLKEGRKGKASACRVSPGRVDGSGVDPSGVGQSKVGASGVGPSRIDARGVDPTWVDASGVNPSAGAFVAFGADRDEDKWESETSASLMKDEDTWIVKKLNPKHNCGRRFRNRFSSSNWLGKHLVDDARSDPNVKMSIIKDRVVNKFKVHISRPFIGVDGCHLKGEYPGQILIAVGKDGNNGIYPIAFAVVETETKDSWTWFMKRLLDDIGSLRDEGWTFMSDQQKGLTQMFDELMPGVDHQFCVRHLYNSFSRDYKGKEPRFWTRAAFRRYPRCDAQTNNGCENFNSLILEYRDEPIITMLEEIRLHQMAYYIKKKEKMARYHGPICPRIQNKLETGKINSTDWVSVWCGDSNESKFKVSNLPGNMEFLAQTYKSCVYTINGPKLWPQSGKETILTPKKVRQGGRPKKKRKKEPGELNNPYKMKRRIGHVKCSQCGKVGDDKRRCNPAMNKSAIQASKQQRVREPNVTTQSLEDQDHRASSSHVEPANEAAHPSQTSHEAHANQHNEKLPVTTTQSQPASQCEGVHRTQPTSQVMIIAFI</sequence>
<dbReference type="Pfam" id="PF10551">
    <property type="entry name" value="MULE"/>
    <property type="match status" value="1"/>
</dbReference>
<dbReference type="AlphaFoldDB" id="A0AAW2CVK2"/>
<evidence type="ECO:0000259" key="3">
    <source>
        <dbReference type="Pfam" id="PF26130"/>
    </source>
</evidence>
<feature type="region of interest" description="Disordered" evidence="1">
    <location>
        <begin position="109"/>
        <end position="141"/>
    </location>
</feature>
<dbReference type="InterPro" id="IPR018289">
    <property type="entry name" value="MULE_transposase_dom"/>
</dbReference>